<dbReference type="InterPro" id="IPR011701">
    <property type="entry name" value="MFS"/>
</dbReference>
<comment type="caution">
    <text evidence="8">The sequence shown here is derived from an EMBL/GenBank/DDBJ whole genome shotgun (WGS) entry which is preliminary data.</text>
</comment>
<keyword evidence="10" id="KW-1185">Reference proteome</keyword>
<feature type="transmembrane region" description="Helical" evidence="5">
    <location>
        <begin position="20"/>
        <end position="38"/>
    </location>
</feature>
<dbReference type="GO" id="GO:0016020">
    <property type="term" value="C:membrane"/>
    <property type="evidence" value="ECO:0007669"/>
    <property type="project" value="UniProtKB-SubCell"/>
</dbReference>
<organism evidence="8 10">
    <name type="scientific">Dinothrombium tinctorium</name>
    <dbReference type="NCBI Taxonomy" id="1965070"/>
    <lineage>
        <taxon>Eukaryota</taxon>
        <taxon>Metazoa</taxon>
        <taxon>Ecdysozoa</taxon>
        <taxon>Arthropoda</taxon>
        <taxon>Chelicerata</taxon>
        <taxon>Arachnida</taxon>
        <taxon>Acari</taxon>
        <taxon>Acariformes</taxon>
        <taxon>Trombidiformes</taxon>
        <taxon>Prostigmata</taxon>
        <taxon>Anystina</taxon>
        <taxon>Parasitengona</taxon>
        <taxon>Trombidioidea</taxon>
        <taxon>Trombidiidae</taxon>
        <taxon>Dinothrombium</taxon>
    </lineage>
</organism>
<feature type="domain" description="Major facilitator superfamily (MFS) profile" evidence="6">
    <location>
        <begin position="22"/>
        <end position="419"/>
    </location>
</feature>
<evidence type="ECO:0000256" key="2">
    <source>
        <dbReference type="ARBA" id="ARBA00022692"/>
    </source>
</evidence>
<dbReference type="GO" id="GO:0022857">
    <property type="term" value="F:transmembrane transporter activity"/>
    <property type="evidence" value="ECO:0007669"/>
    <property type="project" value="InterPro"/>
</dbReference>
<keyword evidence="4 5" id="KW-0472">Membrane</keyword>
<evidence type="ECO:0000256" key="4">
    <source>
        <dbReference type="ARBA" id="ARBA00023136"/>
    </source>
</evidence>
<dbReference type="InterPro" id="IPR020846">
    <property type="entry name" value="MFS_dom"/>
</dbReference>
<gene>
    <name evidence="9" type="ORF">B4U79_16335</name>
    <name evidence="8" type="ORF">B4U79_16853</name>
    <name evidence="7" type="ORF">B4U79_16875</name>
</gene>
<evidence type="ECO:0000313" key="9">
    <source>
        <dbReference type="EMBL" id="RWS05257.1"/>
    </source>
</evidence>
<keyword evidence="3 5" id="KW-1133">Transmembrane helix</keyword>
<name>A0A3S4Q9E7_9ACAR</name>
<dbReference type="InterPro" id="IPR049680">
    <property type="entry name" value="FLVCR1-2_SLC49-like"/>
</dbReference>
<dbReference type="EMBL" id="NCKU01011509">
    <property type="protein sequence ID" value="RWS00411.1"/>
    <property type="molecule type" value="Genomic_DNA"/>
</dbReference>
<comment type="subcellular location">
    <subcellularLocation>
        <location evidence="1">Membrane</location>
        <topology evidence="1">Multi-pass membrane protein</topology>
    </subcellularLocation>
</comment>
<feature type="transmembrane region" description="Helical" evidence="5">
    <location>
        <begin position="226"/>
        <end position="251"/>
    </location>
</feature>
<protein>
    <submittedName>
        <fullName evidence="8">Putative MFS-type transporter C09D4.1-like protein</fullName>
    </submittedName>
</protein>
<dbReference type="PANTHER" id="PTHR10924:SF6">
    <property type="entry name" value="SOLUTE CARRIER FAMILY 49 MEMBER A3"/>
    <property type="match status" value="1"/>
</dbReference>
<dbReference type="Gene3D" id="1.20.1250.20">
    <property type="entry name" value="MFS general substrate transporter like domains"/>
    <property type="match status" value="2"/>
</dbReference>
<evidence type="ECO:0000313" key="8">
    <source>
        <dbReference type="EMBL" id="RWS00530.1"/>
    </source>
</evidence>
<dbReference type="Proteomes" id="UP000285301">
    <property type="component" value="Unassembled WGS sequence"/>
</dbReference>
<accession>A0A3S4Q9E7</accession>
<dbReference type="EMBL" id="NCKU01011181">
    <property type="protein sequence ID" value="RWS00530.1"/>
    <property type="molecule type" value="Genomic_DNA"/>
</dbReference>
<evidence type="ECO:0000259" key="6">
    <source>
        <dbReference type="PROSITE" id="PS50850"/>
    </source>
</evidence>
<feature type="transmembrane region" description="Helical" evidence="5">
    <location>
        <begin position="50"/>
        <end position="76"/>
    </location>
</feature>
<feature type="transmembrane region" description="Helical" evidence="5">
    <location>
        <begin position="271"/>
        <end position="291"/>
    </location>
</feature>
<feature type="transmembrane region" description="Helical" evidence="5">
    <location>
        <begin position="366"/>
        <end position="388"/>
    </location>
</feature>
<feature type="transmembrane region" description="Helical" evidence="5">
    <location>
        <begin position="148"/>
        <end position="171"/>
    </location>
</feature>
<dbReference type="SUPFAM" id="SSF103473">
    <property type="entry name" value="MFS general substrate transporter"/>
    <property type="match status" value="1"/>
</dbReference>
<dbReference type="PANTHER" id="PTHR10924">
    <property type="entry name" value="MAJOR FACILITATOR SUPERFAMILY PROTEIN-RELATED"/>
    <property type="match status" value="1"/>
</dbReference>
<dbReference type="Pfam" id="PF07690">
    <property type="entry name" value="MFS_1"/>
    <property type="match status" value="1"/>
</dbReference>
<evidence type="ECO:0000256" key="1">
    <source>
        <dbReference type="ARBA" id="ARBA00004141"/>
    </source>
</evidence>
<feature type="transmembrane region" description="Helical" evidence="5">
    <location>
        <begin position="394"/>
        <end position="415"/>
    </location>
</feature>
<dbReference type="InterPro" id="IPR036259">
    <property type="entry name" value="MFS_trans_sf"/>
</dbReference>
<evidence type="ECO:0000313" key="7">
    <source>
        <dbReference type="EMBL" id="RWS00411.1"/>
    </source>
</evidence>
<keyword evidence="2 5" id="KW-0812">Transmembrane</keyword>
<dbReference type="AlphaFoldDB" id="A0A3S4Q9E7"/>
<reference evidence="8" key="2">
    <citation type="submission" date="2018-11" db="EMBL/GenBank/DDBJ databases">
        <title>Trombidioid mite genomics.</title>
        <authorList>
            <person name="Dong X."/>
        </authorList>
    </citation>
    <scope>NUCLEOTIDE SEQUENCE</scope>
    <source>
        <strain evidence="8">UoL-WK</strain>
    </source>
</reference>
<reference evidence="8 10" key="1">
    <citation type="journal article" date="2018" name="Gigascience">
        <title>Genomes of trombidid mites reveal novel predicted allergens and laterally-transferred genes associated with secondary metabolism.</title>
        <authorList>
            <person name="Dong X."/>
            <person name="Chaisiri K."/>
            <person name="Xia D."/>
            <person name="Armstrong S.D."/>
            <person name="Fang Y."/>
            <person name="Donnelly M.J."/>
            <person name="Kadowaki T."/>
            <person name="McGarry J.W."/>
            <person name="Darby A.C."/>
            <person name="Makepeace B.L."/>
        </authorList>
    </citation>
    <scope>NUCLEOTIDE SEQUENCE [LARGE SCALE GENOMIC DNA]</scope>
    <source>
        <strain evidence="8">UoL-WK</strain>
    </source>
</reference>
<evidence type="ECO:0000256" key="3">
    <source>
        <dbReference type="ARBA" id="ARBA00022989"/>
    </source>
</evidence>
<sequence length="436" mass="49159">MDNTRSVSDENTMKTYKRRYFILMLLCASIFTSAFQIYEQSSIGDVIIKYYGVTYLAVSWTAIMDTIPNIFLFYPLGKFINYYGLRKTMLLATFLCAIGSIIKCTALNRDHYWLLIIAKIAPCFLNVVFFYLAPVLGATWFKPSEAGLVIGTFNAAFSLGAASTFILPLLFENENVEKTKILFLTLSLLCVFIYATLVFLTILIVVDQPPSPPSLAAKKRSETKKLPFKVLITNRNFVLVTLISFFVLGLTQALPISLNQSILSNFKGNENILSLAGTLYLISKLFGGFISPAIARKYPKYKILLLFHLILTLIFTFLYLLSLLISLEWLLYSSITALGIVFSGFIVLIIDYAVEVSFPFPESISISVISMAFSLSALILTQLITILAEHLNTLSSYFVFVLVQSIAILLLMFLTREMRRHEANRDENENELKLNV</sequence>
<dbReference type="PROSITE" id="PS50850">
    <property type="entry name" value="MFS"/>
    <property type="match status" value="1"/>
</dbReference>
<feature type="transmembrane region" description="Helical" evidence="5">
    <location>
        <begin position="303"/>
        <end position="325"/>
    </location>
</feature>
<feature type="transmembrane region" description="Helical" evidence="5">
    <location>
        <begin position="183"/>
        <end position="206"/>
    </location>
</feature>
<proteinExistence type="predicted"/>
<evidence type="ECO:0000313" key="10">
    <source>
        <dbReference type="Proteomes" id="UP000285301"/>
    </source>
</evidence>
<feature type="transmembrane region" description="Helical" evidence="5">
    <location>
        <begin position="331"/>
        <end position="354"/>
    </location>
</feature>
<evidence type="ECO:0000256" key="5">
    <source>
        <dbReference type="SAM" id="Phobius"/>
    </source>
</evidence>
<dbReference type="EMBL" id="NCKU01004918">
    <property type="protein sequence ID" value="RWS05257.1"/>
    <property type="molecule type" value="Genomic_DNA"/>
</dbReference>
<feature type="transmembrane region" description="Helical" evidence="5">
    <location>
        <begin position="112"/>
        <end position="136"/>
    </location>
</feature>
<dbReference type="OrthoDB" id="422206at2759"/>